<dbReference type="Proteomes" id="UP000622797">
    <property type="component" value="Unassembled WGS sequence"/>
</dbReference>
<dbReference type="PROSITE" id="PS50088">
    <property type="entry name" value="ANK_REPEAT"/>
    <property type="match status" value="2"/>
</dbReference>
<evidence type="ECO:0000256" key="4">
    <source>
        <dbReference type="SAM" id="MobiDB-lite"/>
    </source>
</evidence>
<evidence type="ECO:0000256" key="2">
    <source>
        <dbReference type="ARBA" id="ARBA00023043"/>
    </source>
</evidence>
<keyword evidence="1" id="KW-0677">Repeat</keyword>
<dbReference type="SUPFAM" id="SSF48403">
    <property type="entry name" value="Ankyrin repeat"/>
    <property type="match status" value="2"/>
</dbReference>
<dbReference type="InterPro" id="IPR002110">
    <property type="entry name" value="Ankyrin_rpt"/>
</dbReference>
<dbReference type="Gene3D" id="1.25.40.20">
    <property type="entry name" value="Ankyrin repeat-containing domain"/>
    <property type="match status" value="2"/>
</dbReference>
<gene>
    <name evidence="5" type="ORF">FSARC_1960</name>
</gene>
<dbReference type="PANTHER" id="PTHR24198">
    <property type="entry name" value="ANKYRIN REPEAT AND PROTEIN KINASE DOMAIN-CONTAINING PROTEIN"/>
    <property type="match status" value="1"/>
</dbReference>
<comment type="caution">
    <text evidence="5">The sequence shown here is derived from an EMBL/GenBank/DDBJ whole genome shotgun (WGS) entry which is preliminary data.</text>
</comment>
<accession>A0A8H4U7N2</accession>
<evidence type="ECO:0008006" key="7">
    <source>
        <dbReference type="Google" id="ProtNLM"/>
    </source>
</evidence>
<keyword evidence="2 3" id="KW-0040">ANK repeat</keyword>
<reference evidence="5" key="2">
    <citation type="submission" date="2020-05" db="EMBL/GenBank/DDBJ databases">
        <authorList>
            <person name="Kim H.-S."/>
            <person name="Proctor R.H."/>
            <person name="Brown D.W."/>
        </authorList>
    </citation>
    <scope>NUCLEOTIDE SEQUENCE</scope>
    <source>
        <strain evidence="5">NRRL 20472</strain>
    </source>
</reference>
<feature type="repeat" description="ANK" evidence="3">
    <location>
        <begin position="526"/>
        <end position="558"/>
    </location>
</feature>
<feature type="repeat" description="ANK" evidence="3">
    <location>
        <begin position="559"/>
        <end position="591"/>
    </location>
</feature>
<sequence>MDILFPRETEAKVYRWSLGVIHSRADLKKGSKQQVWFDISHNGSLGNVLADNFDACLSLWNYTIQQKEQQSGEGGRLRGPVDKEDDTWLRNRRPGMCFRLLGLKSKQLIQDLKWWAPQGTETVIEVNEITEFEPKGVKEPLNERIFKTVDCSRVVGYSPSVQTPRSNVSGLQTLDIDGSFLRMGTGEISLAIETRDSLVDLYAKDLLFSFMCSAVNTLEEPIPSKTEIRPAGVQFSPDSVFSLWNQDLAELAEAFRELGFGHGQEAFIGIVAPLSIAETLPFPLVGLSAGHLKRNTDDFFHYLAYLYKEQCRQMSIGVKRLEDSVKRLEEVSISEKPPPFPDYFNLTELHYAAMSTSETKLMDILESGNLSFEYVNKRYICHWTALHYAAARGDLAFIGKLSSHSSGVYKLVDPNMRDFRGYTTLHYACEQDHKGTVVELLYRGFGASFEAHAWNGVTPMHLAAGNRSREVMERIEKCFVTGYRGIKRPNSLMDSNGRLLIHWTVMGGQVMNLRTFEYEINGTDNLGWTPLHLAVVYDQLEVVGELLNLFADKEKKDKAGRTALYLACERENLAALRILYEAGADCTSAANNGKTPLHEAAALQPEEVRLAREQGSAEFPLARDYGSGIELVKVLVSGQANTESEDDRGRTPINVAENEGHTEVLSYLH</sequence>
<dbReference type="PANTHER" id="PTHR24198:SF165">
    <property type="entry name" value="ANKYRIN REPEAT-CONTAINING PROTEIN-RELATED"/>
    <property type="match status" value="1"/>
</dbReference>
<name>A0A8H4U7N2_9HYPO</name>
<protein>
    <recommendedName>
        <fullName evidence="7">Ankyrin</fullName>
    </recommendedName>
</protein>
<dbReference type="AlphaFoldDB" id="A0A8H4U7N2"/>
<keyword evidence="6" id="KW-1185">Reference proteome</keyword>
<evidence type="ECO:0000313" key="6">
    <source>
        <dbReference type="Proteomes" id="UP000622797"/>
    </source>
</evidence>
<dbReference type="SMART" id="SM00248">
    <property type="entry name" value="ANK"/>
    <property type="match status" value="7"/>
</dbReference>
<dbReference type="OrthoDB" id="194358at2759"/>
<dbReference type="EMBL" id="JABEXW010000101">
    <property type="protein sequence ID" value="KAF4971127.1"/>
    <property type="molecule type" value="Genomic_DNA"/>
</dbReference>
<dbReference type="PROSITE" id="PS50297">
    <property type="entry name" value="ANK_REP_REGION"/>
    <property type="match status" value="2"/>
</dbReference>
<organism evidence="5 6">
    <name type="scientific">Fusarium sarcochroum</name>
    <dbReference type="NCBI Taxonomy" id="1208366"/>
    <lineage>
        <taxon>Eukaryota</taxon>
        <taxon>Fungi</taxon>
        <taxon>Dikarya</taxon>
        <taxon>Ascomycota</taxon>
        <taxon>Pezizomycotina</taxon>
        <taxon>Sordariomycetes</taxon>
        <taxon>Hypocreomycetidae</taxon>
        <taxon>Hypocreales</taxon>
        <taxon>Nectriaceae</taxon>
        <taxon>Fusarium</taxon>
        <taxon>Fusarium lateritium species complex</taxon>
    </lineage>
</organism>
<proteinExistence type="predicted"/>
<dbReference type="InterPro" id="IPR036770">
    <property type="entry name" value="Ankyrin_rpt-contain_sf"/>
</dbReference>
<evidence type="ECO:0000313" key="5">
    <source>
        <dbReference type="EMBL" id="KAF4971127.1"/>
    </source>
</evidence>
<dbReference type="Pfam" id="PF12796">
    <property type="entry name" value="Ank_2"/>
    <property type="match status" value="2"/>
</dbReference>
<evidence type="ECO:0000256" key="1">
    <source>
        <dbReference type="ARBA" id="ARBA00022737"/>
    </source>
</evidence>
<feature type="region of interest" description="Disordered" evidence="4">
    <location>
        <begin position="640"/>
        <end position="661"/>
    </location>
</feature>
<evidence type="ECO:0000256" key="3">
    <source>
        <dbReference type="PROSITE-ProRule" id="PRU00023"/>
    </source>
</evidence>
<reference evidence="5" key="1">
    <citation type="journal article" date="2020" name="BMC Genomics">
        <title>Correction to: Identification and distribution of gene clusters required for synthesis of sphingolipid metabolism inhibitors in diverse species of the filamentous fungus Fusarium.</title>
        <authorList>
            <person name="Kim H.S."/>
            <person name="Lohmar J.M."/>
            <person name="Busman M."/>
            <person name="Brown D.W."/>
            <person name="Naumann T.A."/>
            <person name="Divon H.H."/>
            <person name="Lysoe E."/>
            <person name="Uhlig S."/>
            <person name="Proctor R.H."/>
        </authorList>
    </citation>
    <scope>NUCLEOTIDE SEQUENCE</scope>
    <source>
        <strain evidence="5">NRRL 20472</strain>
    </source>
</reference>